<evidence type="ECO:0000313" key="3">
    <source>
        <dbReference type="Proteomes" id="UP001245683"/>
    </source>
</evidence>
<feature type="transmembrane region" description="Helical" evidence="1">
    <location>
        <begin position="129"/>
        <end position="148"/>
    </location>
</feature>
<dbReference type="Proteomes" id="UP001245683">
    <property type="component" value="Unassembled WGS sequence"/>
</dbReference>
<proteinExistence type="predicted"/>
<accession>A0AAE4NW43</accession>
<evidence type="ECO:0000313" key="2">
    <source>
        <dbReference type="EMBL" id="MDV3103755.1"/>
    </source>
</evidence>
<evidence type="ECO:0000256" key="1">
    <source>
        <dbReference type="SAM" id="Phobius"/>
    </source>
</evidence>
<dbReference type="AlphaFoldDB" id="A0AAE4NW43"/>
<comment type="caution">
    <text evidence="2">The sequence shown here is derived from an EMBL/GenBank/DDBJ whole genome shotgun (WGS) entry which is preliminary data.</text>
</comment>
<keyword evidence="3" id="KW-1185">Reference proteome</keyword>
<feature type="transmembrane region" description="Helical" evidence="1">
    <location>
        <begin position="48"/>
        <end position="72"/>
    </location>
</feature>
<organism evidence="2 3">
    <name type="scientific">Thermococcus waiotapuensis</name>
    <dbReference type="NCBI Taxonomy" id="90909"/>
    <lineage>
        <taxon>Archaea</taxon>
        <taxon>Methanobacteriati</taxon>
        <taxon>Methanobacteriota</taxon>
        <taxon>Thermococci</taxon>
        <taxon>Thermococcales</taxon>
        <taxon>Thermococcaceae</taxon>
        <taxon>Thermococcus</taxon>
    </lineage>
</organism>
<feature type="transmembrane region" description="Helical" evidence="1">
    <location>
        <begin position="93"/>
        <end position="117"/>
    </location>
</feature>
<name>A0AAE4NW43_9EURY</name>
<protein>
    <submittedName>
        <fullName evidence="2">Uncharacterized protein</fullName>
    </submittedName>
</protein>
<gene>
    <name evidence="2" type="ORF">RBI02_04240</name>
</gene>
<keyword evidence="1" id="KW-0472">Membrane</keyword>
<sequence length="402" mass="45515">MRGIPMGAPGNGKRKVVASTLLIAVPALMFVRRPVPLLQWGFFQDQEFAVFTIAAFVFLVISAILAFAHAGWGIREPGITVWDFVRLFLSRYFVGEMTTSLYGLLLFVIFAVILTAWLPESIMNGDPLLTAGFIAYFIGTILITAWVFPRKIENEPDDDRPAPVDYLVYALSSPGNWSGVREIECENLKKNPKPINILPLYVSMYYHLNPHRKLRGVYLLTTKIHTENTGETGKDQTSPRPLKKEVREELRSFLEKASECLGVRFIVHWPLDRPESIGNGEREVFIKFVHVGNGNIVKEVYQSIASSEIEERIKESLEGKGEVSFNITGGTAVMSSAMMLHAIRGSVHAEYLKQGVFDVEPTELLQKIDLNIFDVDTLVREIRDYFERQYQRELTKRKRGGA</sequence>
<keyword evidence="1" id="KW-1133">Transmembrane helix</keyword>
<reference evidence="2 3" key="1">
    <citation type="submission" date="2023-08" db="EMBL/GenBank/DDBJ databases">
        <title>Draft genome sequence of Thermococcus waiotapuensis WT1T, a thermophilic sulphur-dependent archaeon from order Thermococcales.</title>
        <authorList>
            <person name="Manners S.H."/>
            <person name="Carere C.R."/>
            <person name="Dhami M.K."/>
            <person name="Dobson R.C.J."/>
            <person name="Stott M.B."/>
        </authorList>
    </citation>
    <scope>NUCLEOTIDE SEQUENCE [LARGE SCALE GENOMIC DNA]</scope>
    <source>
        <strain evidence="2 3">WT1</strain>
    </source>
</reference>
<dbReference type="EMBL" id="JAVDZE010000001">
    <property type="protein sequence ID" value="MDV3103755.1"/>
    <property type="molecule type" value="Genomic_DNA"/>
</dbReference>
<keyword evidence="1" id="KW-0812">Transmembrane</keyword>
<dbReference type="RefSeq" id="WP_315340789.1">
    <property type="nucleotide sequence ID" value="NZ_JAVDZE010000001.1"/>
</dbReference>